<dbReference type="WBParaSite" id="sdigi.contig11.g1169.t1">
    <property type="protein sequence ID" value="sdigi.contig11.g1169.t1"/>
    <property type="gene ID" value="sdigi.contig11.g1169"/>
</dbReference>
<dbReference type="AlphaFoldDB" id="A0A915PCN6"/>
<reference evidence="2" key="1">
    <citation type="submission" date="2022-11" db="UniProtKB">
        <authorList>
            <consortium name="WormBaseParasite"/>
        </authorList>
    </citation>
    <scope>IDENTIFICATION</scope>
</reference>
<sequence>MDGRCWSCDSGDTEKNRRVTGREGVWHAARHAVNEVKRRTTLFPSLEEL</sequence>
<protein>
    <submittedName>
        <fullName evidence="2">Uncharacterized protein</fullName>
    </submittedName>
</protein>
<proteinExistence type="predicted"/>
<keyword evidence="1" id="KW-1185">Reference proteome</keyword>
<organism evidence="1 2">
    <name type="scientific">Setaria digitata</name>
    <dbReference type="NCBI Taxonomy" id="48799"/>
    <lineage>
        <taxon>Eukaryota</taxon>
        <taxon>Metazoa</taxon>
        <taxon>Ecdysozoa</taxon>
        <taxon>Nematoda</taxon>
        <taxon>Chromadorea</taxon>
        <taxon>Rhabditida</taxon>
        <taxon>Spirurina</taxon>
        <taxon>Spiruromorpha</taxon>
        <taxon>Filarioidea</taxon>
        <taxon>Setariidae</taxon>
        <taxon>Setaria</taxon>
    </lineage>
</organism>
<name>A0A915PCN6_9BILA</name>
<dbReference type="Proteomes" id="UP000887581">
    <property type="component" value="Unplaced"/>
</dbReference>
<accession>A0A915PCN6</accession>
<evidence type="ECO:0000313" key="1">
    <source>
        <dbReference type="Proteomes" id="UP000887581"/>
    </source>
</evidence>
<evidence type="ECO:0000313" key="2">
    <source>
        <dbReference type="WBParaSite" id="sdigi.contig11.g1169.t1"/>
    </source>
</evidence>